<dbReference type="PANTHER" id="PTHR44688:SF16">
    <property type="entry name" value="DNA-BINDING TRANSCRIPTIONAL ACTIVATOR DEVR_DOSR"/>
    <property type="match status" value="1"/>
</dbReference>
<dbReference type="InterPro" id="IPR041617">
    <property type="entry name" value="TPR_MalT"/>
</dbReference>
<keyword evidence="3" id="KW-0804">Transcription</keyword>
<accession>A0A0P6XL36</accession>
<keyword evidence="2" id="KW-0238">DNA-binding</keyword>
<reference evidence="5 6" key="1">
    <citation type="submission" date="2015-07" db="EMBL/GenBank/DDBJ databases">
        <title>Genome sequence of Ornatilinea apprima DSM 23815.</title>
        <authorList>
            <person name="Hemp J."/>
            <person name="Ward L.M."/>
            <person name="Pace L.A."/>
            <person name="Fischer W.W."/>
        </authorList>
    </citation>
    <scope>NUCLEOTIDE SEQUENCE [LARGE SCALE GENOMIC DNA]</scope>
    <source>
        <strain evidence="5 6">P3M-1</strain>
    </source>
</reference>
<dbReference type="Proteomes" id="UP000050417">
    <property type="component" value="Unassembled WGS sequence"/>
</dbReference>
<dbReference type="SUPFAM" id="SSF48452">
    <property type="entry name" value="TPR-like"/>
    <property type="match status" value="1"/>
</dbReference>
<dbReference type="InterPro" id="IPR027417">
    <property type="entry name" value="P-loop_NTPase"/>
</dbReference>
<comment type="caution">
    <text evidence="5">The sequence shown here is derived from an EMBL/GenBank/DDBJ whole genome shotgun (WGS) entry which is preliminary data.</text>
</comment>
<protein>
    <recommendedName>
        <fullName evidence="4">HTH luxR-type domain-containing protein</fullName>
    </recommendedName>
</protein>
<sequence>MLTVLQTRLIAPSLPRDFTPRERLRDSLRAALNAPVCLVCAPAGCGKTTGLADYAQENAALTAWLSLEESDNDPARFWRYTLAALERVLPGFSLDTPLTLPEMGMTVLTSGLDALCNRLLEAPPGFTLILDDLQRISNPHLLQALAYLAEHQPAHFHLALSTRVAPALPLARWRARGALSEIRVKDLNFLPDEAREFFSRGASSAVDETILRRALELSRGWAAGLRLIDFALREQSGSLSALTRGRKLAADYLTSEILQNLPPNWLDFLSAAAIDEQFTAEMAWYVSGQASENALLESILEAGLFVQTQGESWQLHPFLREALLQQLPPVEIQHMHQRAAAWYENHSQPEKAIAHALNGEEWPSAGRLILRQAGMLFERGEMGVLERWLDAFPADILSQNADLLVLRAWLQYLQGKNLDAQQTASAIESLTTDLQPQRPDWWGGLRCQLALLQEQNQAALSYANSALASASSETFIRGMLLSSRANALQALGRSEEASASYQEAISANRGAGSLLSSLFSLAGLGIELNEQGQRLRALDLCQQTLEDNQARSNHPLFGLVHLLMARLHWEANALEEMRLALETAESLLSQLGVSGFLISADLIRVQWLIACEDYGEALQRVQTNRRKTRSEAFTGFRQIFDLLRAEIALKMGERRAVDAWLEEANLPPTPADDPAREMEFIFKARCLIERGEWGDASALLEDLLFNAQNSHHIRASIAVLLLKASLLWQKGEIGRVNNCLEEALALAAPQQYVRLLLDFGAPLAGLLAQMPSAPQAIRALFGQPEETQAPTLVEMLTRRELDVLRLLAENHTNSEIAAALVLSNETVKVHLKHIFQKLGVQNRRQAVWQARQMRLI</sequence>
<dbReference type="Gene3D" id="3.40.50.300">
    <property type="entry name" value="P-loop containing nucleotide triphosphate hydrolases"/>
    <property type="match status" value="1"/>
</dbReference>
<dbReference type="InterPro" id="IPR000792">
    <property type="entry name" value="Tscrpt_reg_LuxR_C"/>
</dbReference>
<evidence type="ECO:0000256" key="3">
    <source>
        <dbReference type="ARBA" id="ARBA00023163"/>
    </source>
</evidence>
<keyword evidence="6" id="KW-1185">Reference proteome</keyword>
<evidence type="ECO:0000256" key="2">
    <source>
        <dbReference type="ARBA" id="ARBA00023125"/>
    </source>
</evidence>
<organism evidence="5 6">
    <name type="scientific">Ornatilinea apprima</name>
    <dbReference type="NCBI Taxonomy" id="1134406"/>
    <lineage>
        <taxon>Bacteria</taxon>
        <taxon>Bacillati</taxon>
        <taxon>Chloroflexota</taxon>
        <taxon>Anaerolineae</taxon>
        <taxon>Anaerolineales</taxon>
        <taxon>Anaerolineaceae</taxon>
        <taxon>Ornatilinea</taxon>
    </lineage>
</organism>
<dbReference type="Gene3D" id="1.25.40.10">
    <property type="entry name" value="Tetratricopeptide repeat domain"/>
    <property type="match status" value="1"/>
</dbReference>
<dbReference type="InterPro" id="IPR036388">
    <property type="entry name" value="WH-like_DNA-bd_sf"/>
</dbReference>
<dbReference type="CDD" id="cd06170">
    <property type="entry name" value="LuxR_C_like"/>
    <property type="match status" value="1"/>
</dbReference>
<dbReference type="GO" id="GO:0003677">
    <property type="term" value="F:DNA binding"/>
    <property type="evidence" value="ECO:0007669"/>
    <property type="project" value="UniProtKB-KW"/>
</dbReference>
<dbReference type="RefSeq" id="WP_075062854.1">
    <property type="nucleotide sequence ID" value="NZ_LGCL01000024.1"/>
</dbReference>
<feature type="domain" description="HTH luxR-type" evidence="4">
    <location>
        <begin position="789"/>
        <end position="854"/>
    </location>
</feature>
<dbReference type="SUPFAM" id="SSF46894">
    <property type="entry name" value="C-terminal effector domain of the bipartite response regulators"/>
    <property type="match status" value="1"/>
</dbReference>
<dbReference type="AlphaFoldDB" id="A0A0P6XL36"/>
<evidence type="ECO:0000313" key="6">
    <source>
        <dbReference type="Proteomes" id="UP000050417"/>
    </source>
</evidence>
<keyword evidence="1" id="KW-0805">Transcription regulation</keyword>
<dbReference type="PROSITE" id="PS50043">
    <property type="entry name" value="HTH_LUXR_2"/>
    <property type="match status" value="1"/>
</dbReference>
<dbReference type="SUPFAM" id="SSF52540">
    <property type="entry name" value="P-loop containing nucleoside triphosphate hydrolases"/>
    <property type="match status" value="1"/>
</dbReference>
<dbReference type="SMART" id="SM00421">
    <property type="entry name" value="HTH_LUXR"/>
    <property type="match status" value="1"/>
</dbReference>
<name>A0A0P6XL36_9CHLR</name>
<dbReference type="InterPro" id="IPR059106">
    <property type="entry name" value="WHD_MalT"/>
</dbReference>
<evidence type="ECO:0000313" key="5">
    <source>
        <dbReference type="EMBL" id="KPL76916.1"/>
    </source>
</evidence>
<dbReference type="Gene3D" id="1.10.10.10">
    <property type="entry name" value="Winged helix-like DNA-binding domain superfamily/Winged helix DNA-binding domain"/>
    <property type="match status" value="1"/>
</dbReference>
<dbReference type="InterPro" id="IPR016032">
    <property type="entry name" value="Sig_transdc_resp-reg_C-effctor"/>
</dbReference>
<dbReference type="Pfam" id="PF00196">
    <property type="entry name" value="GerE"/>
    <property type="match status" value="1"/>
</dbReference>
<dbReference type="Pfam" id="PF17874">
    <property type="entry name" value="TPR_MalT"/>
    <property type="match status" value="1"/>
</dbReference>
<dbReference type="GO" id="GO:0006355">
    <property type="term" value="P:regulation of DNA-templated transcription"/>
    <property type="evidence" value="ECO:0007669"/>
    <property type="project" value="InterPro"/>
</dbReference>
<dbReference type="EMBL" id="LGCL01000024">
    <property type="protein sequence ID" value="KPL76916.1"/>
    <property type="molecule type" value="Genomic_DNA"/>
</dbReference>
<gene>
    <name evidence="5" type="ORF">ADN00_09975</name>
</gene>
<evidence type="ECO:0000259" key="4">
    <source>
        <dbReference type="PROSITE" id="PS50043"/>
    </source>
</evidence>
<dbReference type="InterPro" id="IPR011990">
    <property type="entry name" value="TPR-like_helical_dom_sf"/>
</dbReference>
<dbReference type="Pfam" id="PF25873">
    <property type="entry name" value="WHD_MalT"/>
    <property type="match status" value="1"/>
</dbReference>
<evidence type="ECO:0000256" key="1">
    <source>
        <dbReference type="ARBA" id="ARBA00023015"/>
    </source>
</evidence>
<dbReference type="PRINTS" id="PR00038">
    <property type="entry name" value="HTHLUXR"/>
</dbReference>
<dbReference type="OrthoDB" id="1399at2"/>
<dbReference type="PANTHER" id="PTHR44688">
    <property type="entry name" value="DNA-BINDING TRANSCRIPTIONAL ACTIVATOR DEVR_DOSR"/>
    <property type="match status" value="1"/>
</dbReference>
<proteinExistence type="predicted"/>